<accession>F4WSM9</accession>
<proteinExistence type="predicted"/>
<dbReference type="AlphaFoldDB" id="F4WSM9"/>
<evidence type="ECO:0000313" key="2">
    <source>
        <dbReference type="Proteomes" id="UP000007755"/>
    </source>
</evidence>
<gene>
    <name evidence="1" type="ORF">G5I_08862</name>
</gene>
<dbReference type="Proteomes" id="UP000007755">
    <property type="component" value="Unassembled WGS sequence"/>
</dbReference>
<reference evidence="1" key="1">
    <citation type="submission" date="2011-02" db="EMBL/GenBank/DDBJ databases">
        <title>The genome of the leaf-cutting ant Acromyrmex echinatior suggests key adaptations to social evolution and fungus farming.</title>
        <authorList>
            <person name="Nygaard S."/>
            <person name="Zhang G."/>
        </authorList>
    </citation>
    <scope>NUCLEOTIDE SEQUENCE</scope>
</reference>
<evidence type="ECO:0000313" key="1">
    <source>
        <dbReference type="EMBL" id="EGI62772.1"/>
    </source>
</evidence>
<organism evidence="2">
    <name type="scientific">Acromyrmex echinatior</name>
    <name type="common">Panamanian leafcutter ant</name>
    <name type="synonym">Acromyrmex octospinosus echinatior</name>
    <dbReference type="NCBI Taxonomy" id="103372"/>
    <lineage>
        <taxon>Eukaryota</taxon>
        <taxon>Metazoa</taxon>
        <taxon>Ecdysozoa</taxon>
        <taxon>Arthropoda</taxon>
        <taxon>Hexapoda</taxon>
        <taxon>Insecta</taxon>
        <taxon>Pterygota</taxon>
        <taxon>Neoptera</taxon>
        <taxon>Endopterygota</taxon>
        <taxon>Hymenoptera</taxon>
        <taxon>Apocrita</taxon>
        <taxon>Aculeata</taxon>
        <taxon>Formicoidea</taxon>
        <taxon>Formicidae</taxon>
        <taxon>Myrmicinae</taxon>
        <taxon>Acromyrmex</taxon>
    </lineage>
</organism>
<dbReference type="EMBL" id="GL888326">
    <property type="protein sequence ID" value="EGI62772.1"/>
    <property type="molecule type" value="Genomic_DNA"/>
</dbReference>
<protein>
    <submittedName>
        <fullName evidence="1">Uncharacterized protein</fullName>
    </submittedName>
</protein>
<name>F4WSM9_ACREC</name>
<keyword evidence="2" id="KW-1185">Reference proteome</keyword>
<sequence length="104" mass="11883">MDRILKQIHGSYRSAIIFSRSFRFHRKAKRSLCSRRLIVREGDVRSDVVIVVCWIEVSSSSSSGSGSRVRRSVVSGMSDIKIPQTLHSTYQDSYYAGLCLPFYF</sequence>
<dbReference type="InParanoid" id="F4WSM9"/>